<proteinExistence type="predicted"/>
<dbReference type="EMBL" id="LR584267">
    <property type="protein sequence ID" value="VHO00250.1"/>
    <property type="molecule type" value="Genomic_DNA"/>
</dbReference>
<evidence type="ECO:0000313" key="3">
    <source>
        <dbReference type="Proteomes" id="UP000068137"/>
    </source>
</evidence>
<reference evidence="2 4" key="3">
    <citation type="submission" date="2019-04" db="EMBL/GenBank/DDBJ databases">
        <authorList>
            <person name="Seth-Smith MB H."/>
            <person name="Seth-Smith H."/>
        </authorList>
    </citation>
    <scope>NUCLEOTIDE SEQUENCE [LARGE SCALE GENOMIC DNA]</scope>
    <source>
        <strain evidence="2">USB-603019</strain>
    </source>
</reference>
<protein>
    <recommendedName>
        <fullName evidence="5">Asp23/Gls24 family envelope stress response protein</fullName>
    </recommendedName>
</protein>
<dbReference type="Proteomes" id="UP000068137">
    <property type="component" value="Chromosome"/>
</dbReference>
<sequence length="105" mass="11326">MTTVPFTLTDDLAAQLAAAVSQVPGVDHLDGGRFGETSTYTPTGIVKGISYDADTRRIRVAIAVRWPHNLIKVAQAVRRALYRGVPVPIDVYINDLVVPAAESHT</sequence>
<evidence type="ECO:0000313" key="1">
    <source>
        <dbReference type="EMBL" id="ALE18807.1"/>
    </source>
</evidence>
<organism evidence="1 3">
    <name type="scientific">Lawsonella clevelandensis</name>
    <dbReference type="NCBI Taxonomy" id="1528099"/>
    <lineage>
        <taxon>Bacteria</taxon>
        <taxon>Bacillati</taxon>
        <taxon>Actinomycetota</taxon>
        <taxon>Actinomycetes</taxon>
        <taxon>Mycobacteriales</taxon>
        <taxon>Lawsonellaceae</taxon>
        <taxon>Lawsonella</taxon>
    </lineage>
</organism>
<dbReference type="EMBL" id="CP012390">
    <property type="protein sequence ID" value="ALE18807.1"/>
    <property type="molecule type" value="Genomic_DNA"/>
</dbReference>
<evidence type="ECO:0000313" key="2">
    <source>
        <dbReference type="EMBL" id="VHO00250.1"/>
    </source>
</evidence>
<gene>
    <name evidence="1" type="ORF">AL705_03025</name>
    <name evidence="2" type="ORF">LC603019_00591</name>
</gene>
<dbReference type="OrthoDB" id="5195799at2"/>
<reference evidence="1" key="2">
    <citation type="journal article" date="2016" name="Int. J. Syst. Evol. Microbiol.">
        <title>Lawsonella clevelandensis gen. nov., sp. nov., a new member of the suborder Corynebacterineae isolated from human abscesses.</title>
        <authorList>
            <person name="Bell M.E."/>
            <person name="Bernard K.A."/>
            <person name="Harrington S.M."/>
            <person name="Patel N.B."/>
            <person name="Tucker T.A."/>
            <person name="Metcalfe M.G."/>
            <person name="McQuiston J.R."/>
        </authorList>
    </citation>
    <scope>NUCLEOTIDE SEQUENCE</scope>
    <source>
        <strain evidence="1">X1698</strain>
    </source>
</reference>
<dbReference type="KEGG" id="cbq:AL705_03025"/>
<accession>A0A0M4LYX1</accession>
<evidence type="ECO:0008006" key="5">
    <source>
        <dbReference type="Google" id="ProtNLM"/>
    </source>
</evidence>
<name>A0A0M4LYX1_9ACTN</name>
<keyword evidence="4" id="KW-1185">Reference proteome</keyword>
<dbReference type="AlphaFoldDB" id="A0A0M4LYX1"/>
<dbReference type="Proteomes" id="UP000324288">
    <property type="component" value="Chromosome"/>
</dbReference>
<dbReference type="RefSeq" id="WP_053961754.1">
    <property type="nucleotide sequence ID" value="NZ_CAJPTR010000003.1"/>
</dbReference>
<dbReference type="GeneID" id="84894569"/>
<dbReference type="STRING" id="1528099.AL705_03025"/>
<reference evidence="1 3" key="1">
    <citation type="journal article" date="2015" name="Genome Announc.">
        <title>Complete Genome Sequences for Two Strains of a Novel Fastidious, Partially Acid-Fast, Gram-Positive Corynebacterineae Bacterium, Derived from Human Clinical Samples.</title>
        <authorList>
            <person name="Nicholson A.C."/>
            <person name="Bell M."/>
            <person name="Humrighouse B.W."/>
            <person name="McQuiston J.R."/>
        </authorList>
    </citation>
    <scope>NUCLEOTIDE SEQUENCE [LARGE SCALE GENOMIC DNA]</scope>
    <source>
        <strain evidence="1 3">X1698</strain>
    </source>
</reference>
<evidence type="ECO:0000313" key="4">
    <source>
        <dbReference type="Proteomes" id="UP000324288"/>
    </source>
</evidence>